<gene>
    <name evidence="4 5" type="primary">ispD</name>
    <name evidence="5" type="ORF">FN924_00635</name>
</gene>
<dbReference type="EC" id="2.7.7.60" evidence="4"/>
<dbReference type="Proteomes" id="UP000315215">
    <property type="component" value="Chromosome"/>
</dbReference>
<dbReference type="CDD" id="cd02516">
    <property type="entry name" value="CDP-ME_synthetase"/>
    <property type="match status" value="1"/>
</dbReference>
<keyword evidence="6" id="KW-1185">Reference proteome</keyword>
<dbReference type="PANTHER" id="PTHR32125">
    <property type="entry name" value="2-C-METHYL-D-ERYTHRITOL 4-PHOSPHATE CYTIDYLYLTRANSFERASE, CHLOROPLASTIC"/>
    <property type="match status" value="1"/>
</dbReference>
<evidence type="ECO:0000313" key="5">
    <source>
        <dbReference type="EMBL" id="QDP38862.1"/>
    </source>
</evidence>
<evidence type="ECO:0000256" key="3">
    <source>
        <dbReference type="ARBA" id="ARBA00023229"/>
    </source>
</evidence>
<dbReference type="NCBIfam" id="TIGR00453">
    <property type="entry name" value="ispD"/>
    <property type="match status" value="1"/>
</dbReference>
<evidence type="ECO:0000256" key="4">
    <source>
        <dbReference type="HAMAP-Rule" id="MF_00108"/>
    </source>
</evidence>
<feature type="site" description="Positions MEP for the nucleophilic attack" evidence="4">
    <location>
        <position position="209"/>
    </location>
</feature>
<evidence type="ECO:0000256" key="1">
    <source>
        <dbReference type="ARBA" id="ARBA00022679"/>
    </source>
</evidence>
<dbReference type="InterPro" id="IPR034683">
    <property type="entry name" value="IspD/TarI"/>
</dbReference>
<evidence type="ECO:0000256" key="2">
    <source>
        <dbReference type="ARBA" id="ARBA00022695"/>
    </source>
</evidence>
<evidence type="ECO:0000313" key="6">
    <source>
        <dbReference type="Proteomes" id="UP000315215"/>
    </source>
</evidence>
<dbReference type="SUPFAM" id="SSF53448">
    <property type="entry name" value="Nucleotide-diphospho-sugar transferases"/>
    <property type="match status" value="1"/>
</dbReference>
<dbReference type="UniPathway" id="UPA00056">
    <property type="reaction ID" value="UER00093"/>
</dbReference>
<comment type="function">
    <text evidence="4">Catalyzes the formation of 4-diphosphocytidyl-2-C-methyl-D-erythritol from CTP and 2-C-methyl-D-erythritol 4-phosphate (MEP).</text>
</comment>
<reference evidence="5 6" key="1">
    <citation type="submission" date="2019-07" db="EMBL/GenBank/DDBJ databases">
        <authorList>
            <person name="Li J."/>
        </authorList>
    </citation>
    <scope>NUCLEOTIDE SEQUENCE [LARGE SCALE GENOMIC DNA]</scope>
    <source>
        <strain evidence="5 6">TKL69</strain>
    </source>
</reference>
<keyword evidence="3 4" id="KW-0414">Isoprene biosynthesis</keyword>
<dbReference type="InterPro" id="IPR001228">
    <property type="entry name" value="IspD"/>
</dbReference>
<dbReference type="OrthoDB" id="9806837at2"/>
<dbReference type="KEGG" id="aqt:FN924_00635"/>
<keyword evidence="1 4" id="KW-0808">Transferase</keyword>
<feature type="site" description="Positions MEP for the nucleophilic attack" evidence="4">
    <location>
        <position position="153"/>
    </location>
</feature>
<feature type="site" description="Transition state stabilizer" evidence="4">
    <location>
        <position position="23"/>
    </location>
</feature>
<dbReference type="Pfam" id="PF01128">
    <property type="entry name" value="IspD"/>
    <property type="match status" value="1"/>
</dbReference>
<name>A0A516KBU8_9BACI</name>
<dbReference type="FunFam" id="3.90.550.10:FF:000003">
    <property type="entry name" value="2-C-methyl-D-erythritol 4-phosphate cytidylyltransferase"/>
    <property type="match status" value="1"/>
</dbReference>
<comment type="pathway">
    <text evidence="4">Isoprenoid biosynthesis; isopentenyl diphosphate biosynthesis via DXP pathway; isopentenyl diphosphate from 1-deoxy-D-xylulose 5-phosphate: step 2/6.</text>
</comment>
<dbReference type="Gene3D" id="3.90.550.10">
    <property type="entry name" value="Spore Coat Polysaccharide Biosynthesis Protein SpsA, Chain A"/>
    <property type="match status" value="1"/>
</dbReference>
<accession>A0A516KBU8</accession>
<dbReference type="EMBL" id="CP041666">
    <property type="protein sequence ID" value="QDP38862.1"/>
    <property type="molecule type" value="Genomic_DNA"/>
</dbReference>
<organism evidence="5 6">
    <name type="scientific">Radiobacillus deserti</name>
    <dbReference type="NCBI Taxonomy" id="2594883"/>
    <lineage>
        <taxon>Bacteria</taxon>
        <taxon>Bacillati</taxon>
        <taxon>Bacillota</taxon>
        <taxon>Bacilli</taxon>
        <taxon>Bacillales</taxon>
        <taxon>Bacillaceae</taxon>
        <taxon>Radiobacillus</taxon>
    </lineage>
</organism>
<dbReference type="AlphaFoldDB" id="A0A516KBU8"/>
<dbReference type="PANTHER" id="PTHR32125:SF4">
    <property type="entry name" value="2-C-METHYL-D-ERYTHRITOL 4-PHOSPHATE CYTIDYLYLTRANSFERASE, CHLOROPLASTIC"/>
    <property type="match status" value="1"/>
</dbReference>
<dbReference type="GO" id="GO:0050518">
    <property type="term" value="F:2-C-methyl-D-erythritol 4-phosphate cytidylyltransferase activity"/>
    <property type="evidence" value="ECO:0007669"/>
    <property type="project" value="UniProtKB-UniRule"/>
</dbReference>
<dbReference type="InterPro" id="IPR050088">
    <property type="entry name" value="IspD/TarI_cytidylyltransf_bact"/>
</dbReference>
<sequence>MFEYQAIVLAAGEGKRMNAGENKQFVVIGKKPLIIHTLDVFSKDPWCSSIILVVSRKDRDRIEDLLDRYKPSKEIKIAIGGAERQESVYLGLQAMENKDTIVFIHDGARPFVSTESLHLLAEAAYAHKAALLAVPVTDTIKQRNGQTLHTLDRKTLWAAQTPQAFQYDIIFNAHQRAAEDNFLGTDDTSLVERLNIPVEIVMGSYDNMKLTTPEDLKRAQAFLKR</sequence>
<dbReference type="GO" id="GO:0019288">
    <property type="term" value="P:isopentenyl diphosphate biosynthetic process, methylerythritol 4-phosphate pathway"/>
    <property type="evidence" value="ECO:0007669"/>
    <property type="project" value="UniProtKB-UniRule"/>
</dbReference>
<keyword evidence="2 4" id="KW-0548">Nucleotidyltransferase</keyword>
<comment type="catalytic activity">
    <reaction evidence="4">
        <text>2-C-methyl-D-erythritol 4-phosphate + CTP + H(+) = 4-CDP-2-C-methyl-D-erythritol + diphosphate</text>
        <dbReference type="Rhea" id="RHEA:13429"/>
        <dbReference type="ChEBI" id="CHEBI:15378"/>
        <dbReference type="ChEBI" id="CHEBI:33019"/>
        <dbReference type="ChEBI" id="CHEBI:37563"/>
        <dbReference type="ChEBI" id="CHEBI:57823"/>
        <dbReference type="ChEBI" id="CHEBI:58262"/>
        <dbReference type="EC" id="2.7.7.60"/>
    </reaction>
</comment>
<comment type="similarity">
    <text evidence="4">Belongs to the IspD/TarI cytidylyltransferase family. IspD subfamily.</text>
</comment>
<dbReference type="HAMAP" id="MF_00108">
    <property type="entry name" value="IspD"/>
    <property type="match status" value="1"/>
</dbReference>
<feature type="site" description="Transition state stabilizer" evidence="4">
    <location>
        <position position="16"/>
    </location>
</feature>
<protein>
    <recommendedName>
        <fullName evidence="4">2-C-methyl-D-erythritol 4-phosphate cytidylyltransferase</fullName>
        <ecNumber evidence="4">2.7.7.60</ecNumber>
    </recommendedName>
    <alternativeName>
        <fullName evidence="4">4-diphosphocytidyl-2C-methyl-D-erythritol synthase</fullName>
    </alternativeName>
    <alternativeName>
        <fullName evidence="4">MEP cytidylyltransferase</fullName>
        <shortName evidence="4">MCT</shortName>
    </alternativeName>
</protein>
<proteinExistence type="inferred from homology"/>
<dbReference type="InterPro" id="IPR029044">
    <property type="entry name" value="Nucleotide-diphossugar_trans"/>
</dbReference>
<dbReference type="RefSeq" id="WP_143891615.1">
    <property type="nucleotide sequence ID" value="NZ_CP041666.1"/>
</dbReference>